<comment type="caution">
    <text evidence="2">The sequence shown here is derived from an EMBL/GenBank/DDBJ whole genome shotgun (WGS) entry which is preliminary data.</text>
</comment>
<evidence type="ECO:0000313" key="2">
    <source>
        <dbReference type="EMBL" id="GBP39281.1"/>
    </source>
</evidence>
<sequence>MMGGFSTIHFSPEFRRAIVLHVKLKEVEFPGFATAIQESDWQTTKAREHRARVPWRRARPHSADRAPTLY</sequence>
<proteinExistence type="predicted"/>
<organism evidence="2 3">
    <name type="scientific">Eumeta variegata</name>
    <name type="common">Bagworm moth</name>
    <name type="synonym">Eumeta japonica</name>
    <dbReference type="NCBI Taxonomy" id="151549"/>
    <lineage>
        <taxon>Eukaryota</taxon>
        <taxon>Metazoa</taxon>
        <taxon>Ecdysozoa</taxon>
        <taxon>Arthropoda</taxon>
        <taxon>Hexapoda</taxon>
        <taxon>Insecta</taxon>
        <taxon>Pterygota</taxon>
        <taxon>Neoptera</taxon>
        <taxon>Endopterygota</taxon>
        <taxon>Lepidoptera</taxon>
        <taxon>Glossata</taxon>
        <taxon>Ditrysia</taxon>
        <taxon>Tineoidea</taxon>
        <taxon>Psychidae</taxon>
        <taxon>Oiketicinae</taxon>
        <taxon>Eumeta</taxon>
    </lineage>
</organism>
<dbReference type="EMBL" id="BGZK01000363">
    <property type="protein sequence ID" value="GBP39281.1"/>
    <property type="molecule type" value="Genomic_DNA"/>
</dbReference>
<dbReference type="AlphaFoldDB" id="A0A4C1VL54"/>
<dbReference type="Proteomes" id="UP000299102">
    <property type="component" value="Unassembled WGS sequence"/>
</dbReference>
<gene>
    <name evidence="2" type="ORF">EVAR_20508_1</name>
</gene>
<protein>
    <submittedName>
        <fullName evidence="2">Uncharacterized protein</fullName>
    </submittedName>
</protein>
<accession>A0A4C1VL54</accession>
<evidence type="ECO:0000313" key="3">
    <source>
        <dbReference type="Proteomes" id="UP000299102"/>
    </source>
</evidence>
<keyword evidence="3" id="KW-1185">Reference proteome</keyword>
<feature type="compositionally biased region" description="Basic residues" evidence="1">
    <location>
        <begin position="47"/>
        <end position="60"/>
    </location>
</feature>
<evidence type="ECO:0000256" key="1">
    <source>
        <dbReference type="SAM" id="MobiDB-lite"/>
    </source>
</evidence>
<reference evidence="2 3" key="1">
    <citation type="journal article" date="2019" name="Commun. Biol.">
        <title>The bagworm genome reveals a unique fibroin gene that provides high tensile strength.</title>
        <authorList>
            <person name="Kono N."/>
            <person name="Nakamura H."/>
            <person name="Ohtoshi R."/>
            <person name="Tomita M."/>
            <person name="Numata K."/>
            <person name="Arakawa K."/>
        </authorList>
    </citation>
    <scope>NUCLEOTIDE SEQUENCE [LARGE SCALE GENOMIC DNA]</scope>
</reference>
<feature type="region of interest" description="Disordered" evidence="1">
    <location>
        <begin position="40"/>
        <end position="70"/>
    </location>
</feature>
<name>A0A4C1VL54_EUMVA</name>